<feature type="compositionally biased region" description="Polar residues" evidence="1">
    <location>
        <begin position="596"/>
        <end position="620"/>
    </location>
</feature>
<feature type="transmembrane region" description="Helical" evidence="2">
    <location>
        <begin position="266"/>
        <end position="285"/>
    </location>
</feature>
<keyword evidence="2" id="KW-1133">Transmembrane helix</keyword>
<feature type="transmembrane region" description="Helical" evidence="2">
    <location>
        <begin position="108"/>
        <end position="128"/>
    </location>
</feature>
<organism evidence="3 4">
    <name type="scientific">Halorientalis pallida</name>
    <dbReference type="NCBI Taxonomy" id="2479928"/>
    <lineage>
        <taxon>Archaea</taxon>
        <taxon>Methanobacteriati</taxon>
        <taxon>Methanobacteriota</taxon>
        <taxon>Stenosarchaea group</taxon>
        <taxon>Halobacteria</taxon>
        <taxon>Halobacteriales</taxon>
        <taxon>Haloarculaceae</taxon>
        <taxon>Halorientalis</taxon>
    </lineage>
</organism>
<feature type="compositionally biased region" description="Basic and acidic residues" evidence="1">
    <location>
        <begin position="573"/>
        <end position="593"/>
    </location>
</feature>
<dbReference type="Proteomes" id="UP000289691">
    <property type="component" value="Unassembled WGS sequence"/>
</dbReference>
<comment type="caution">
    <text evidence="3">The sequence shown here is derived from an EMBL/GenBank/DDBJ whole genome shotgun (WGS) entry which is preliminary data.</text>
</comment>
<keyword evidence="2" id="KW-0472">Membrane</keyword>
<feature type="transmembrane region" description="Helical" evidence="2">
    <location>
        <begin position="230"/>
        <end position="254"/>
    </location>
</feature>
<evidence type="ECO:0008006" key="5">
    <source>
        <dbReference type="Google" id="ProtNLM"/>
    </source>
</evidence>
<feature type="transmembrane region" description="Helical" evidence="2">
    <location>
        <begin position="75"/>
        <end position="96"/>
    </location>
</feature>
<dbReference type="Pfam" id="PF19590">
    <property type="entry name" value="TrbL_3"/>
    <property type="match status" value="1"/>
</dbReference>
<dbReference type="RefSeq" id="WP_129069619.1">
    <property type="nucleotide sequence ID" value="NZ_RDFA01000005.1"/>
</dbReference>
<keyword evidence="4" id="KW-1185">Reference proteome</keyword>
<protein>
    <recommendedName>
        <fullName evidence="5">TrbL/VirB6 plasmid conjugal transfer protein</fullName>
    </recommendedName>
</protein>
<reference evidence="3 4" key="1">
    <citation type="submission" date="2019-01" db="EMBL/GenBank/DDBJ databases">
        <title>Halorientalis sp. F13-25 a new haloarchaeum isolated from hypersaline water.</title>
        <authorList>
            <person name="Ana D.-V."/>
            <person name="Cristina S.-P."/>
            <person name="Antonio V."/>
        </authorList>
    </citation>
    <scope>NUCLEOTIDE SEQUENCE [LARGE SCALE GENOMIC DNA]</scope>
    <source>
        <strain evidence="3 4">F13-25</strain>
    </source>
</reference>
<dbReference type="OrthoDB" id="342971at2157"/>
<evidence type="ECO:0000256" key="2">
    <source>
        <dbReference type="SAM" id="Phobius"/>
    </source>
</evidence>
<gene>
    <name evidence="3" type="ORF">EAF64_14030</name>
</gene>
<dbReference type="AlphaFoldDB" id="A0A498KSM8"/>
<name>A0A498KSM8_9EURY</name>
<proteinExistence type="predicted"/>
<feature type="transmembrane region" description="Helical" evidence="2">
    <location>
        <begin position="163"/>
        <end position="186"/>
    </location>
</feature>
<feature type="region of interest" description="Disordered" evidence="1">
    <location>
        <begin position="573"/>
        <end position="637"/>
    </location>
</feature>
<feature type="compositionally biased region" description="Gly residues" evidence="1">
    <location>
        <begin position="341"/>
        <end position="350"/>
    </location>
</feature>
<evidence type="ECO:0000256" key="1">
    <source>
        <dbReference type="SAM" id="MobiDB-lite"/>
    </source>
</evidence>
<feature type="transmembrane region" description="Helical" evidence="2">
    <location>
        <begin position="192"/>
        <end position="209"/>
    </location>
</feature>
<feature type="region of interest" description="Disordered" evidence="1">
    <location>
        <begin position="337"/>
        <end position="398"/>
    </location>
</feature>
<evidence type="ECO:0000313" key="4">
    <source>
        <dbReference type="Proteomes" id="UP000289691"/>
    </source>
</evidence>
<dbReference type="InterPro" id="IPR045782">
    <property type="entry name" value="TrbL_3"/>
</dbReference>
<dbReference type="EMBL" id="RDFA01000005">
    <property type="protein sequence ID" value="RXK47767.1"/>
    <property type="molecule type" value="Genomic_DNA"/>
</dbReference>
<keyword evidence="2" id="KW-0812">Transmembrane</keyword>
<sequence length="637" mass="65314">MIETNPLVTAANYVILVGIPGPGDIADAIFGAFQGFIRSILEGFFQLTGVALTPLLKIVNPATSTKAVAAWQASFKLAVALFPLMIVVGLLSMPWADRQKAHLWRQGFRIASVVLIIALSKPLIGLGVDAMNAVTMQIAPEQFKLNFNPGSNQFNIESTFGSMALIAAYFQAAVLMMIATPLSIFALALRTYIVYIVFLGAPIWAVMWYPDWGFGVHIHKFSAKVGRMGVYALLAGPLLAVALRAMKVIMAGGVVQAGAGGGATRYWTQLVLVVLVPFVLVAIVFKAISWAGQPMGIGKAVGMATTAAMAAGGAAAGAAAGKGAVAGADAGGSAAGAVSASGGGGDGGSGSRRKSGSSNGGSSSGGTPRAAIDNGNLGDQMDGDVQSAGKDRPPSYFDGAAVKATGMKESAKSAVAGNSRVQSIKNKAGKARRGIENRRPSNLAQSYRENAEWLEDQADSGSLDLSEAHERGILGDEPVFDGEVDIPESKNVRYMTSSGEWQTVDLDDRYQTMMTNSKIAATGSHSAEKAAAATAVSMKAGKKGGKATAKTGAATLRAGAYGMGGYAPVMAHDRAKQKHSDDEQAASRDDVKKAATSKNTREQTQQGGAGTSSPQNSGVQGTTNGTGAGDAGGGDGA</sequence>
<accession>A0A498KSM8</accession>
<evidence type="ECO:0000313" key="3">
    <source>
        <dbReference type="EMBL" id="RXK47767.1"/>
    </source>
</evidence>
<feature type="compositionally biased region" description="Gly residues" evidence="1">
    <location>
        <begin position="624"/>
        <end position="637"/>
    </location>
</feature>